<comment type="caution">
    <text evidence="3">The sequence shown here is derived from an EMBL/GenBank/DDBJ whole genome shotgun (WGS) entry which is preliminary data.</text>
</comment>
<organism evidence="3 4">
    <name type="scientific">Dactylellina haptotyla (strain CBS 200.50)</name>
    <name type="common">Nematode-trapping fungus</name>
    <name type="synonym">Monacrosporium haptotylum</name>
    <dbReference type="NCBI Taxonomy" id="1284197"/>
    <lineage>
        <taxon>Eukaryota</taxon>
        <taxon>Fungi</taxon>
        <taxon>Dikarya</taxon>
        <taxon>Ascomycota</taxon>
        <taxon>Pezizomycotina</taxon>
        <taxon>Orbiliomycetes</taxon>
        <taxon>Orbiliales</taxon>
        <taxon>Orbiliaceae</taxon>
        <taxon>Dactylellina</taxon>
    </lineage>
</organism>
<dbReference type="eggNOG" id="ENOG502SAP5">
    <property type="taxonomic scope" value="Eukaryota"/>
</dbReference>
<accession>S8AV40</accession>
<feature type="region of interest" description="Disordered" evidence="1">
    <location>
        <begin position="1"/>
        <end position="32"/>
    </location>
</feature>
<dbReference type="Proteomes" id="UP000015100">
    <property type="component" value="Unassembled WGS sequence"/>
</dbReference>
<sequence length="624" mass="67699">MEMPSPPRPPLPDLDEQWQQQQQQQKHHDSNFAQPVGDGLSGAYQQILIATALLTLPMLALCGLLLGLVFKYRVTGSSLVIVEGDSEVGAYLVRISASSFTTIASWSSSIAPLLPGLIMALMFFSIASSIRTSSTTGDVTKLPTPYQLNLLVIMATGRPGAIWEWGKYMVWKRRQTTTKVVRLSAALLVLSTLLGYLIWAADTWLHIATTTVLLDQTTPSTSPVASYGRKLSASCTQPAESMYSSCNLSAAASRTYLIGGSESLKTISNQSADNQIFTVGMSEGVFSFITGKDLPPEIAFSATTFASNVSCKPISRRCNLRDLSGASTPFRCTDSFYGDLTQGTVGSEIKLSLVREFFVADFFFDERLTQPITVFDNGSNPFYFALGTIININDYTGGLGGNLQDDPDIVNPTHGGDAILISCQVELYEMEYKYSNTSVTWASFSPANNTVTSLFLAPLIATDFGDLYVKTGITTAGISNTSQQIADKFAVSFSQITLAATTGVLEPQENLEEQLRVQFLVARVPIAPLYTLVSANALYALLGLLIAIFALRSDPKLNNNVRERLSVLGLVANLFEFKKGKDYATQSRDLFDESQTIGTSASLRVGMLANDRSGWGYVVWGGQS</sequence>
<feature type="transmembrane region" description="Helical" evidence="2">
    <location>
        <begin position="180"/>
        <end position="199"/>
    </location>
</feature>
<dbReference type="HOGENOM" id="CLU_019655_2_0_1"/>
<keyword evidence="4" id="KW-1185">Reference proteome</keyword>
<feature type="transmembrane region" description="Helical" evidence="2">
    <location>
        <begin position="47"/>
        <end position="70"/>
    </location>
</feature>
<keyword evidence="2" id="KW-0472">Membrane</keyword>
<keyword evidence="2" id="KW-0812">Transmembrane</keyword>
<proteinExistence type="predicted"/>
<protein>
    <submittedName>
        <fullName evidence="3">Uncharacterized protein</fullName>
    </submittedName>
</protein>
<evidence type="ECO:0000313" key="3">
    <source>
        <dbReference type="EMBL" id="EPS44811.1"/>
    </source>
</evidence>
<dbReference type="EMBL" id="AQGS01000032">
    <property type="protein sequence ID" value="EPS44811.1"/>
    <property type="molecule type" value="Genomic_DNA"/>
</dbReference>
<evidence type="ECO:0000256" key="2">
    <source>
        <dbReference type="SAM" id="Phobius"/>
    </source>
</evidence>
<feature type="transmembrane region" description="Helical" evidence="2">
    <location>
        <begin position="146"/>
        <end position="168"/>
    </location>
</feature>
<evidence type="ECO:0000256" key="1">
    <source>
        <dbReference type="SAM" id="MobiDB-lite"/>
    </source>
</evidence>
<dbReference type="STRING" id="1284197.S8AV40"/>
<keyword evidence="2" id="KW-1133">Transmembrane helix</keyword>
<name>S8AV40_DACHA</name>
<dbReference type="OrthoDB" id="3344043at2759"/>
<dbReference type="AlphaFoldDB" id="S8AV40"/>
<reference evidence="4" key="2">
    <citation type="submission" date="2013-04" db="EMBL/GenBank/DDBJ databases">
        <title>Genomic mechanisms accounting for the adaptation to parasitism in nematode-trapping fungi.</title>
        <authorList>
            <person name="Ahren D.G."/>
        </authorList>
    </citation>
    <scope>NUCLEOTIDE SEQUENCE [LARGE SCALE GENOMIC DNA]</scope>
    <source>
        <strain evidence="4">CBS 200.50</strain>
    </source>
</reference>
<gene>
    <name evidence="3" type="ORF">H072_1184</name>
</gene>
<evidence type="ECO:0000313" key="4">
    <source>
        <dbReference type="Proteomes" id="UP000015100"/>
    </source>
</evidence>
<feature type="transmembrane region" description="Helical" evidence="2">
    <location>
        <begin position="529"/>
        <end position="551"/>
    </location>
</feature>
<dbReference type="OMA" id="TWSWIVY"/>
<feature type="compositionally biased region" description="Pro residues" evidence="1">
    <location>
        <begin position="1"/>
        <end position="12"/>
    </location>
</feature>
<reference evidence="3 4" key="1">
    <citation type="journal article" date="2013" name="PLoS Genet.">
        <title>Genomic mechanisms accounting for the adaptation to parasitism in nematode-trapping fungi.</title>
        <authorList>
            <person name="Meerupati T."/>
            <person name="Andersson K.M."/>
            <person name="Friman E."/>
            <person name="Kumar D."/>
            <person name="Tunlid A."/>
            <person name="Ahren D."/>
        </authorList>
    </citation>
    <scope>NUCLEOTIDE SEQUENCE [LARGE SCALE GENOMIC DNA]</scope>
    <source>
        <strain evidence="3 4">CBS 200.50</strain>
    </source>
</reference>
<feature type="transmembrane region" description="Helical" evidence="2">
    <location>
        <begin position="103"/>
        <end position="126"/>
    </location>
</feature>